<gene>
    <name evidence="4" type="ORF">HOLleu_14942</name>
</gene>
<dbReference type="SMART" id="SM01017">
    <property type="entry name" value="Arrestin_C"/>
    <property type="match status" value="1"/>
</dbReference>
<comment type="caution">
    <text evidence="4">The sequence shown here is derived from an EMBL/GenBank/DDBJ whole genome shotgun (WGS) entry which is preliminary data.</text>
</comment>
<dbReference type="InterPro" id="IPR011022">
    <property type="entry name" value="Arrestin_C-like"/>
</dbReference>
<feature type="compositionally biased region" description="Polar residues" evidence="2">
    <location>
        <begin position="461"/>
        <end position="471"/>
    </location>
</feature>
<proteinExistence type="inferred from homology"/>
<evidence type="ECO:0000313" key="5">
    <source>
        <dbReference type="Proteomes" id="UP001152320"/>
    </source>
</evidence>
<organism evidence="4 5">
    <name type="scientific">Holothuria leucospilota</name>
    <name type="common">Black long sea cucumber</name>
    <name type="synonym">Mertensiothuria leucospilota</name>
    <dbReference type="NCBI Taxonomy" id="206669"/>
    <lineage>
        <taxon>Eukaryota</taxon>
        <taxon>Metazoa</taxon>
        <taxon>Echinodermata</taxon>
        <taxon>Eleutherozoa</taxon>
        <taxon>Echinozoa</taxon>
        <taxon>Holothuroidea</taxon>
        <taxon>Aspidochirotacea</taxon>
        <taxon>Aspidochirotida</taxon>
        <taxon>Holothuriidae</taxon>
        <taxon>Holothuria</taxon>
    </lineage>
</organism>
<sequence length="844" mass="94956">MWKMGAIKEFDIFLDDSLEVYHSGETLTGHVMLTLTKDLAMKGIRVSLRGEARTQWRENLPPVAFRSRRGALVRSVDPFLCHRMTVWGKEPEDNSEIPLLPAGQYTFPFKFQLPNQPGLPCSFECGRFACIRFYVQATVDISWAVDPVAERYFSFIGSDNDVNLPKYTKPVQASDRKSMRWRCRSSGPIALKAEMQRSGYCSGEYINIKTRLENNSDKAMKLRVKLLQNVDLMAGTTKRHSRKGSYEVLTYTSPPVLPEQEYILQTSRMLQIPILPPTIECQLIKVRYAIKVSLLVDEKPELNIIFPTTIGNIPFKGKENAQRQISYGYACHRSCGGNSDTVHYSDGEKVFHLKPFTPLYLTVFPIYDTSLSAQNGALIGGLYRNGINGIANGHSAHNGMNGNASTGLKKSPGIINGSSFHTDSFNSEVEESIMISNHSASSVTKVNTRIPAPALSRKASEASNSTPSSLRNSRENILNGGERINGFVGVDNKGFSSSTDELRKTDMQIYPDIHYEEVNKSVLSQSSLRAKDLPNDVRAPPTTRDVDSLKSSSDDEIRLNDLRMELSKLSTVAESHNNVTKIEEKLSGEIESRSYIDSIEHKRNKPSYNKDPETGQFEILSDTVNEPEPQNDSYFQKGLRFDDNDDVKRFGSISPDLVQGSPKPINRRKIHSKKPIENRNRAYTAVKHFHRKTLSDDAIYSVNTVSDGVYRDPTSHQTWYTGGNTTSHDQSRDWQYIAADQQKDNKEHGSCSSEVSSCSDGQPDRPPYTPERDRPLYDHYEISLEGSNTYVKQRLASNGMPVNGRTYPNGDVQYKMRERENGPGVTPFQDMAREYPVESFSMTL</sequence>
<dbReference type="GO" id="GO:0005737">
    <property type="term" value="C:cytoplasm"/>
    <property type="evidence" value="ECO:0007669"/>
    <property type="project" value="TreeGrafter"/>
</dbReference>
<feature type="compositionally biased region" description="Polar residues" evidence="2">
    <location>
        <begin position="715"/>
        <end position="728"/>
    </location>
</feature>
<evidence type="ECO:0000259" key="3">
    <source>
        <dbReference type="SMART" id="SM01017"/>
    </source>
</evidence>
<comment type="similarity">
    <text evidence="1">Belongs to the arrestin family.</text>
</comment>
<evidence type="ECO:0000313" key="4">
    <source>
        <dbReference type="EMBL" id="KAJ8040602.1"/>
    </source>
</evidence>
<dbReference type="InterPro" id="IPR014756">
    <property type="entry name" value="Ig_E-set"/>
</dbReference>
<dbReference type="Proteomes" id="UP001152320">
    <property type="component" value="Chromosome 6"/>
</dbReference>
<feature type="region of interest" description="Disordered" evidence="2">
    <location>
        <begin position="526"/>
        <end position="553"/>
    </location>
</feature>
<dbReference type="Pfam" id="PF02752">
    <property type="entry name" value="Arrestin_C"/>
    <property type="match status" value="1"/>
</dbReference>
<evidence type="ECO:0000256" key="1">
    <source>
        <dbReference type="ARBA" id="ARBA00005298"/>
    </source>
</evidence>
<dbReference type="SUPFAM" id="SSF81296">
    <property type="entry name" value="E set domains"/>
    <property type="match status" value="2"/>
</dbReference>
<feature type="domain" description="Arrestin C-terminal-like" evidence="3">
    <location>
        <begin position="185"/>
        <end position="315"/>
    </location>
</feature>
<reference evidence="4" key="1">
    <citation type="submission" date="2021-10" db="EMBL/GenBank/DDBJ databases">
        <title>Tropical sea cucumber genome reveals ecological adaptation and Cuvierian tubules defense mechanism.</title>
        <authorList>
            <person name="Chen T."/>
        </authorList>
    </citation>
    <scope>NUCLEOTIDE SEQUENCE</scope>
    <source>
        <strain evidence="4">Nanhai2018</strain>
        <tissue evidence="4">Muscle</tissue>
    </source>
</reference>
<feature type="region of interest" description="Disordered" evidence="2">
    <location>
        <begin position="710"/>
        <end position="775"/>
    </location>
</feature>
<protein>
    <submittedName>
        <fullName evidence="4">Arrestin domain-containing protein 4</fullName>
    </submittedName>
</protein>
<dbReference type="Gene3D" id="2.60.40.640">
    <property type="match status" value="2"/>
</dbReference>
<name>A0A9Q1H9A4_HOLLE</name>
<evidence type="ECO:0000256" key="2">
    <source>
        <dbReference type="SAM" id="MobiDB-lite"/>
    </source>
</evidence>
<feature type="region of interest" description="Disordered" evidence="2">
    <location>
        <begin position="452"/>
        <end position="475"/>
    </location>
</feature>
<dbReference type="OrthoDB" id="2333384at2759"/>
<dbReference type="PANTHER" id="PTHR11188">
    <property type="entry name" value="ARRESTIN DOMAIN CONTAINING PROTEIN"/>
    <property type="match status" value="1"/>
</dbReference>
<dbReference type="EMBL" id="JAIZAY010000006">
    <property type="protein sequence ID" value="KAJ8040602.1"/>
    <property type="molecule type" value="Genomic_DNA"/>
</dbReference>
<dbReference type="InterPro" id="IPR014752">
    <property type="entry name" value="Arrestin-like_C"/>
</dbReference>
<feature type="compositionally biased region" description="Basic and acidic residues" evidence="2">
    <location>
        <begin position="544"/>
        <end position="553"/>
    </location>
</feature>
<dbReference type="Pfam" id="PF00339">
    <property type="entry name" value="Arrestin_N"/>
    <property type="match status" value="1"/>
</dbReference>
<dbReference type="GO" id="GO:0015031">
    <property type="term" value="P:protein transport"/>
    <property type="evidence" value="ECO:0007669"/>
    <property type="project" value="TreeGrafter"/>
</dbReference>
<dbReference type="AlphaFoldDB" id="A0A9Q1H9A4"/>
<dbReference type="PANTHER" id="PTHR11188:SF176">
    <property type="entry name" value="ARRESTIN DOMAIN-CONTAINING PROTEIN 1"/>
    <property type="match status" value="1"/>
</dbReference>
<keyword evidence="5" id="KW-1185">Reference proteome</keyword>
<dbReference type="InterPro" id="IPR011021">
    <property type="entry name" value="Arrestin-like_N"/>
</dbReference>
<feature type="compositionally biased region" description="Low complexity" evidence="2">
    <location>
        <begin position="750"/>
        <end position="759"/>
    </location>
</feature>
<dbReference type="InterPro" id="IPR050357">
    <property type="entry name" value="Arrestin_domain-protein"/>
</dbReference>
<accession>A0A9Q1H9A4</accession>